<dbReference type="EMBL" id="LAZR01000285">
    <property type="protein sequence ID" value="KKN77047.1"/>
    <property type="molecule type" value="Genomic_DNA"/>
</dbReference>
<comment type="caution">
    <text evidence="1">The sequence shown here is derived from an EMBL/GenBank/DDBJ whole genome shotgun (WGS) entry which is preliminary data.</text>
</comment>
<proteinExistence type="predicted"/>
<name>A0A0F9TQ18_9ZZZZ</name>
<gene>
    <name evidence="1" type="ORF">LCGC14_0363860</name>
</gene>
<evidence type="ECO:0000313" key="1">
    <source>
        <dbReference type="EMBL" id="KKN77047.1"/>
    </source>
</evidence>
<dbReference type="AlphaFoldDB" id="A0A0F9TQ18"/>
<protein>
    <submittedName>
        <fullName evidence="1">Uncharacterized protein</fullName>
    </submittedName>
</protein>
<accession>A0A0F9TQ18</accession>
<organism evidence="1">
    <name type="scientific">marine sediment metagenome</name>
    <dbReference type="NCBI Taxonomy" id="412755"/>
    <lineage>
        <taxon>unclassified sequences</taxon>
        <taxon>metagenomes</taxon>
        <taxon>ecological metagenomes</taxon>
    </lineage>
</organism>
<sequence>MPTIETTAIETRAVAKIRREVGGLGDTARELVVDNEDTARNATGLLVFVANAKRKLEEQRVFLVKPLNDHVKNINAKFKEWVQPLDVADRVVRGKMLDFQKLQEALRAEAQLEQERLAEVPEGFDDLPEDLPVVASRLIRGDTGSTSMKKTWTFEVTDEALVPRKYLMLDEGVINLAVRGGERDIPGIRIYQQESLSVRT</sequence>
<reference evidence="1" key="1">
    <citation type="journal article" date="2015" name="Nature">
        <title>Complex archaea that bridge the gap between prokaryotes and eukaryotes.</title>
        <authorList>
            <person name="Spang A."/>
            <person name="Saw J.H."/>
            <person name="Jorgensen S.L."/>
            <person name="Zaremba-Niedzwiedzka K."/>
            <person name="Martijn J."/>
            <person name="Lind A.E."/>
            <person name="van Eijk R."/>
            <person name="Schleper C."/>
            <person name="Guy L."/>
            <person name="Ettema T.J."/>
        </authorList>
    </citation>
    <scope>NUCLEOTIDE SEQUENCE</scope>
</reference>